<evidence type="ECO:0000259" key="3">
    <source>
        <dbReference type="PROSITE" id="PS51903"/>
    </source>
</evidence>
<dbReference type="Gene3D" id="1.10.1780.10">
    <property type="entry name" value="Clp, N-terminal domain"/>
    <property type="match status" value="1"/>
</dbReference>
<evidence type="ECO:0000313" key="4">
    <source>
        <dbReference type="EMBL" id="QBD79743.1"/>
    </source>
</evidence>
<dbReference type="GO" id="GO:0003677">
    <property type="term" value="F:DNA binding"/>
    <property type="evidence" value="ECO:0007669"/>
    <property type="project" value="InterPro"/>
</dbReference>
<dbReference type="PROSITE" id="PS51903">
    <property type="entry name" value="CLP_R"/>
    <property type="match status" value="1"/>
</dbReference>
<keyword evidence="5" id="KW-1185">Reference proteome</keyword>
<dbReference type="Pfam" id="PF12728">
    <property type="entry name" value="HTH_17"/>
    <property type="match status" value="1"/>
</dbReference>
<feature type="domain" description="Clp R" evidence="3">
    <location>
        <begin position="109"/>
        <end position="253"/>
    </location>
</feature>
<dbReference type="InterPro" id="IPR036628">
    <property type="entry name" value="Clp_N_dom_sf"/>
</dbReference>
<feature type="compositionally biased region" description="Polar residues" evidence="2">
    <location>
        <begin position="298"/>
        <end position="327"/>
    </location>
</feature>
<evidence type="ECO:0000256" key="1">
    <source>
        <dbReference type="PROSITE-ProRule" id="PRU01251"/>
    </source>
</evidence>
<dbReference type="InterPro" id="IPR041657">
    <property type="entry name" value="HTH_17"/>
</dbReference>
<name>A0A4P6JWF6_KTERU</name>
<dbReference type="NCBIfam" id="TIGR01764">
    <property type="entry name" value="excise"/>
    <property type="match status" value="1"/>
</dbReference>
<evidence type="ECO:0000256" key="2">
    <source>
        <dbReference type="SAM" id="MobiDB-lite"/>
    </source>
</evidence>
<dbReference type="EMBL" id="CP035758">
    <property type="protein sequence ID" value="QBD79743.1"/>
    <property type="molecule type" value="Genomic_DNA"/>
</dbReference>
<dbReference type="AlphaFoldDB" id="A0A4P6JWF6"/>
<dbReference type="SUPFAM" id="SSF46955">
    <property type="entry name" value="Putative DNA-binding domain"/>
    <property type="match status" value="1"/>
</dbReference>
<gene>
    <name evidence="4" type="ORF">EPA93_28700</name>
</gene>
<dbReference type="PANTHER" id="PTHR47016">
    <property type="entry name" value="ATP-DEPENDENT CLP PROTEASE ATP-BINDING SUBUNIT CLPT1, CHLOROPLASTIC"/>
    <property type="match status" value="1"/>
</dbReference>
<dbReference type="InterPro" id="IPR004176">
    <property type="entry name" value="Clp_R_N"/>
</dbReference>
<protein>
    <submittedName>
        <fullName evidence="4">Helix-turn-helix domain-containing protein</fullName>
    </submittedName>
</protein>
<dbReference type="SUPFAM" id="SSF81923">
    <property type="entry name" value="Double Clp-N motif"/>
    <property type="match status" value="1"/>
</dbReference>
<dbReference type="KEGG" id="kbs:EPA93_28700"/>
<reference evidence="4 5" key="1">
    <citation type="submission" date="2019-01" db="EMBL/GenBank/DDBJ databases">
        <title>Ktedonosporobacter rubrisoli SCAWS-G2.</title>
        <authorList>
            <person name="Huang Y."/>
            <person name="Yan B."/>
        </authorList>
    </citation>
    <scope>NUCLEOTIDE SEQUENCE [LARGE SCALE GENOMIC DNA]</scope>
    <source>
        <strain evidence="4 5">SCAWS-G2</strain>
    </source>
</reference>
<keyword evidence="1" id="KW-0677">Repeat</keyword>
<dbReference type="OrthoDB" id="160728at2"/>
<feature type="compositionally biased region" description="Polar residues" evidence="2">
    <location>
        <begin position="264"/>
        <end position="278"/>
    </location>
</feature>
<proteinExistence type="predicted"/>
<dbReference type="InterPro" id="IPR044217">
    <property type="entry name" value="CLPT1/2"/>
</dbReference>
<dbReference type="InterPro" id="IPR009061">
    <property type="entry name" value="DNA-bd_dom_put_sf"/>
</dbReference>
<dbReference type="Proteomes" id="UP000290365">
    <property type="component" value="Chromosome"/>
</dbReference>
<dbReference type="PANTHER" id="PTHR47016:SF5">
    <property type="entry name" value="CLP DOMAIN SUPERFAMILY PROTEIN"/>
    <property type="match status" value="1"/>
</dbReference>
<sequence length="351" mass="38490">MEFDKEANSAGIERLMTSDEVAELLHVDPVTIRRLINKGDLAAYRIGSDYRIAPSDLKAYLLHQRMPAKTEATAGSVEPFGQLVQWLRAMWQERLTAPAELVKKERNRFDRFTERARNVLSSASEEAKALHHNYIGTEHLLLGLLREGEGIGAQTLQKLGVEADKVREAVIAIIGRGSQDIGDEQPRGLTPRAKKVIELAVDEARRLGHDYLGTEHLLLGLLREGEGIAARILVDMGVVLPRVREEALRLLEQRTASWRVKQYQGPQKQASTNPTLQESMPAEPGSPQAHSAPVQDSEPGSAQAESTPEQTSEPAPTTQQGEQTLTCPQCGAKNPGAASHCLNCNAPLSQE</sequence>
<dbReference type="Pfam" id="PF02861">
    <property type="entry name" value="Clp_N"/>
    <property type="match status" value="1"/>
</dbReference>
<accession>A0A4P6JWF6</accession>
<evidence type="ECO:0000313" key="5">
    <source>
        <dbReference type="Proteomes" id="UP000290365"/>
    </source>
</evidence>
<dbReference type="RefSeq" id="WP_129890809.1">
    <property type="nucleotide sequence ID" value="NZ_CP035758.1"/>
</dbReference>
<feature type="region of interest" description="Disordered" evidence="2">
    <location>
        <begin position="260"/>
        <end position="351"/>
    </location>
</feature>
<organism evidence="4 5">
    <name type="scientific">Ktedonosporobacter rubrisoli</name>
    <dbReference type="NCBI Taxonomy" id="2509675"/>
    <lineage>
        <taxon>Bacteria</taxon>
        <taxon>Bacillati</taxon>
        <taxon>Chloroflexota</taxon>
        <taxon>Ktedonobacteria</taxon>
        <taxon>Ktedonobacterales</taxon>
        <taxon>Ktedonosporobacteraceae</taxon>
        <taxon>Ktedonosporobacter</taxon>
    </lineage>
</organism>
<dbReference type="InterPro" id="IPR010093">
    <property type="entry name" value="SinI_DNA-bd"/>
</dbReference>